<organism evidence="1 2">
    <name type="scientific">Rhizoctonia solani</name>
    <dbReference type="NCBI Taxonomy" id="456999"/>
    <lineage>
        <taxon>Eukaryota</taxon>
        <taxon>Fungi</taxon>
        <taxon>Dikarya</taxon>
        <taxon>Basidiomycota</taxon>
        <taxon>Agaricomycotina</taxon>
        <taxon>Agaricomycetes</taxon>
        <taxon>Cantharellales</taxon>
        <taxon>Ceratobasidiaceae</taxon>
        <taxon>Rhizoctonia</taxon>
    </lineage>
</organism>
<dbReference type="AlphaFoldDB" id="A0A8H3A2V0"/>
<proteinExistence type="predicted"/>
<sequence length="61" mass="6823">MRLNITLLLLQQAQQTPILEMRKKRSTLLGSQLSKLSHTTSSEHCLDMNTSSRLSTSLLPA</sequence>
<dbReference type="EMBL" id="CAJMWT010001429">
    <property type="protein sequence ID" value="CAE6401225.1"/>
    <property type="molecule type" value="Genomic_DNA"/>
</dbReference>
<name>A0A8H3A2V0_9AGAM</name>
<comment type="caution">
    <text evidence="1">The sequence shown here is derived from an EMBL/GenBank/DDBJ whole genome shotgun (WGS) entry which is preliminary data.</text>
</comment>
<gene>
    <name evidence="1" type="ORF">RDB_LOCUS36551</name>
</gene>
<evidence type="ECO:0000313" key="2">
    <source>
        <dbReference type="Proteomes" id="UP000663843"/>
    </source>
</evidence>
<dbReference type="Proteomes" id="UP000663843">
    <property type="component" value="Unassembled WGS sequence"/>
</dbReference>
<accession>A0A8H3A2V0</accession>
<evidence type="ECO:0000313" key="1">
    <source>
        <dbReference type="EMBL" id="CAE6401225.1"/>
    </source>
</evidence>
<reference evidence="1" key="1">
    <citation type="submission" date="2021-01" db="EMBL/GenBank/DDBJ databases">
        <authorList>
            <person name="Kaushik A."/>
        </authorList>
    </citation>
    <scope>NUCLEOTIDE SEQUENCE</scope>
    <source>
        <strain evidence="1">AG2-2IIIB</strain>
    </source>
</reference>
<protein>
    <submittedName>
        <fullName evidence="1">Uncharacterized protein</fullName>
    </submittedName>
</protein>